<protein>
    <recommendedName>
        <fullName evidence="8">aminodeoxychorismate lyase</fullName>
        <ecNumber evidence="8">4.1.3.38</ecNumber>
    </recommendedName>
</protein>
<dbReference type="InterPro" id="IPR017824">
    <property type="entry name" value="Aminodeoxychorismate_lyase_IV"/>
</dbReference>
<evidence type="ECO:0000256" key="5">
    <source>
        <dbReference type="ARBA" id="ARBA00022909"/>
    </source>
</evidence>
<keyword evidence="4" id="KW-0663">Pyridoxal phosphate</keyword>
<dbReference type="NCBIfam" id="TIGR03461">
    <property type="entry name" value="pabC_Proteo"/>
    <property type="match status" value="1"/>
</dbReference>
<dbReference type="PANTHER" id="PTHR42743:SF2">
    <property type="entry name" value="AMINODEOXYCHORISMATE LYASE"/>
    <property type="match status" value="1"/>
</dbReference>
<keyword evidence="5" id="KW-0289">Folate biosynthesis</keyword>
<dbReference type="InterPro" id="IPR036038">
    <property type="entry name" value="Aminotransferase-like"/>
</dbReference>
<dbReference type="InterPro" id="IPR043131">
    <property type="entry name" value="BCAT-like_N"/>
</dbReference>
<comment type="pathway">
    <text evidence="7">Cofactor biosynthesis; tetrahydrofolate biosynthesis; 4-aminobenzoate from chorismate: step 2/2.</text>
</comment>
<dbReference type="KEGG" id="sniv:SFSGTM_18240"/>
<dbReference type="SUPFAM" id="SSF56752">
    <property type="entry name" value="D-aminoacid aminotransferase-like PLP-dependent enzymes"/>
    <property type="match status" value="1"/>
</dbReference>
<sequence>MILVNGDVCTQVAANDRGLSYGDGVFRTMLMQAGKVKNWSLHYAKLVDDCSKLALTCPDNDLFKKDISNLSSNENGVIKLMVTRGIGMRGYAVQSGMPVTRISMWSAMPQFEDKILHEGIRARWCQLRLSRQPVLAGVKHLNRLENVLARSEWQDADILEGLLMDESGNVICGTMSNVFVIKGRYLYTPDLSGCGIAGVTRARVLAGAESIGLMTKITVLSVADVLAADEVIVTNSVIGIWQIRSLAERRWEAGQFTPLIRAYLEMDND</sequence>
<dbReference type="NCBIfam" id="NF004761">
    <property type="entry name" value="PRK06092.1"/>
    <property type="match status" value="1"/>
</dbReference>
<dbReference type="Pfam" id="PF01063">
    <property type="entry name" value="Aminotran_4"/>
    <property type="match status" value="1"/>
</dbReference>
<dbReference type="InterPro" id="IPR043132">
    <property type="entry name" value="BCAT-like_C"/>
</dbReference>
<dbReference type="CDD" id="cd01559">
    <property type="entry name" value="ADCL_like"/>
    <property type="match status" value="1"/>
</dbReference>
<evidence type="ECO:0000256" key="7">
    <source>
        <dbReference type="ARBA" id="ARBA00035633"/>
    </source>
</evidence>
<gene>
    <name evidence="10" type="primary">pabC</name>
    <name evidence="10" type="ORF">SFSGTM_18240</name>
</gene>
<evidence type="ECO:0000256" key="6">
    <source>
        <dbReference type="ARBA" id="ARBA00023239"/>
    </source>
</evidence>
<dbReference type="GO" id="GO:0008153">
    <property type="term" value="P:4-aminobenzoate biosynthetic process"/>
    <property type="evidence" value="ECO:0007669"/>
    <property type="project" value="TreeGrafter"/>
</dbReference>
<comment type="catalytic activity">
    <reaction evidence="9">
        <text>4-amino-4-deoxychorismate = 4-aminobenzoate + pyruvate + H(+)</text>
        <dbReference type="Rhea" id="RHEA:16201"/>
        <dbReference type="ChEBI" id="CHEBI:15361"/>
        <dbReference type="ChEBI" id="CHEBI:15378"/>
        <dbReference type="ChEBI" id="CHEBI:17836"/>
        <dbReference type="ChEBI" id="CHEBI:58406"/>
        <dbReference type="EC" id="4.1.3.38"/>
    </reaction>
</comment>
<evidence type="ECO:0000256" key="2">
    <source>
        <dbReference type="ARBA" id="ARBA00009320"/>
    </source>
</evidence>
<evidence type="ECO:0000313" key="10">
    <source>
        <dbReference type="EMBL" id="BBP01116.1"/>
    </source>
</evidence>
<dbReference type="PANTHER" id="PTHR42743">
    <property type="entry name" value="AMINO-ACID AMINOTRANSFERASE"/>
    <property type="match status" value="1"/>
</dbReference>
<name>A0A809RHL7_9PROT</name>
<evidence type="ECO:0000256" key="9">
    <source>
        <dbReference type="ARBA" id="ARBA00049529"/>
    </source>
</evidence>
<evidence type="ECO:0000256" key="8">
    <source>
        <dbReference type="ARBA" id="ARBA00035676"/>
    </source>
</evidence>
<dbReference type="RefSeq" id="WP_162084934.1">
    <property type="nucleotide sequence ID" value="NZ_AP021881.1"/>
</dbReference>
<reference evidence="11" key="1">
    <citation type="submission" date="2019-11" db="EMBL/GenBank/DDBJ databases">
        <title>Isolation and characterization of a novel species in the genus Sulfuriferula.</title>
        <authorList>
            <person name="Mochizuki J."/>
            <person name="Kojima H."/>
            <person name="Fukui M."/>
        </authorList>
    </citation>
    <scope>NUCLEOTIDE SEQUENCE [LARGE SCALE GENOMIC DNA]</scope>
    <source>
        <strain evidence="11">SGTM</strain>
    </source>
</reference>
<evidence type="ECO:0000256" key="1">
    <source>
        <dbReference type="ARBA" id="ARBA00001933"/>
    </source>
</evidence>
<dbReference type="Proteomes" id="UP000463939">
    <property type="component" value="Chromosome"/>
</dbReference>
<comment type="cofactor">
    <cofactor evidence="1">
        <name>pyridoxal 5'-phosphate</name>
        <dbReference type="ChEBI" id="CHEBI:597326"/>
    </cofactor>
</comment>
<accession>A0A809RHL7</accession>
<keyword evidence="11" id="KW-1185">Reference proteome</keyword>
<dbReference type="Gene3D" id="3.20.10.10">
    <property type="entry name" value="D-amino Acid Aminotransferase, subunit A, domain 2"/>
    <property type="match status" value="1"/>
</dbReference>
<comment type="similarity">
    <text evidence="2">Belongs to the class-IV pyridoxal-phosphate-dependent aminotransferase family.</text>
</comment>
<comment type="subunit">
    <text evidence="3">Homodimer.</text>
</comment>
<dbReference type="GO" id="GO:0030170">
    <property type="term" value="F:pyridoxal phosphate binding"/>
    <property type="evidence" value="ECO:0007669"/>
    <property type="project" value="InterPro"/>
</dbReference>
<dbReference type="GO" id="GO:0005829">
    <property type="term" value="C:cytosol"/>
    <property type="evidence" value="ECO:0007669"/>
    <property type="project" value="TreeGrafter"/>
</dbReference>
<dbReference type="GO" id="GO:0046656">
    <property type="term" value="P:folic acid biosynthetic process"/>
    <property type="evidence" value="ECO:0007669"/>
    <property type="project" value="UniProtKB-KW"/>
</dbReference>
<keyword evidence="6 10" id="KW-0456">Lyase</keyword>
<proteinExistence type="inferred from homology"/>
<organism evidence="10 11">
    <name type="scientific">Sulfuriferula nivalis</name>
    <dbReference type="NCBI Taxonomy" id="2675298"/>
    <lineage>
        <taxon>Bacteria</taxon>
        <taxon>Pseudomonadati</taxon>
        <taxon>Pseudomonadota</taxon>
        <taxon>Betaproteobacteria</taxon>
        <taxon>Nitrosomonadales</taxon>
        <taxon>Sulfuricellaceae</taxon>
        <taxon>Sulfuriferula</taxon>
    </lineage>
</organism>
<evidence type="ECO:0000256" key="4">
    <source>
        <dbReference type="ARBA" id="ARBA00022898"/>
    </source>
</evidence>
<dbReference type="AlphaFoldDB" id="A0A809RHL7"/>
<dbReference type="Gene3D" id="3.30.470.10">
    <property type="match status" value="1"/>
</dbReference>
<dbReference type="FunFam" id="3.20.10.10:FF:000002">
    <property type="entry name" value="D-alanine aminotransferase"/>
    <property type="match status" value="1"/>
</dbReference>
<dbReference type="EC" id="4.1.3.38" evidence="8"/>
<evidence type="ECO:0000313" key="11">
    <source>
        <dbReference type="Proteomes" id="UP000463939"/>
    </source>
</evidence>
<dbReference type="EMBL" id="AP021881">
    <property type="protein sequence ID" value="BBP01116.1"/>
    <property type="molecule type" value="Genomic_DNA"/>
</dbReference>
<dbReference type="InterPro" id="IPR050571">
    <property type="entry name" value="Class-IV_PLP-Dep_Aminotrnsfr"/>
</dbReference>
<dbReference type="GO" id="GO:0008696">
    <property type="term" value="F:4-amino-4-deoxychorismate lyase activity"/>
    <property type="evidence" value="ECO:0007669"/>
    <property type="project" value="UniProtKB-EC"/>
</dbReference>
<dbReference type="InterPro" id="IPR001544">
    <property type="entry name" value="Aminotrans_IV"/>
</dbReference>
<evidence type="ECO:0000256" key="3">
    <source>
        <dbReference type="ARBA" id="ARBA00011738"/>
    </source>
</evidence>